<gene>
    <name evidence="1" type="ORF">E2C01_054450</name>
</gene>
<comment type="caution">
    <text evidence="1">The sequence shown here is derived from an EMBL/GenBank/DDBJ whole genome shotgun (WGS) entry which is preliminary data.</text>
</comment>
<sequence length="73" mass="7951">MYGARRAENPILTTNTAEITTTDFQLLKKGQGTRNPDLASTAGVTHKDSHSLCVIRRSTSHPALPYFATTYVG</sequence>
<reference evidence="1 2" key="1">
    <citation type="submission" date="2019-05" db="EMBL/GenBank/DDBJ databases">
        <title>Another draft genome of Portunus trituberculatus and its Hox gene families provides insights of decapod evolution.</title>
        <authorList>
            <person name="Jeong J.-H."/>
            <person name="Song I."/>
            <person name="Kim S."/>
            <person name="Choi T."/>
            <person name="Kim D."/>
            <person name="Ryu S."/>
            <person name="Kim W."/>
        </authorList>
    </citation>
    <scope>NUCLEOTIDE SEQUENCE [LARGE SCALE GENOMIC DNA]</scope>
    <source>
        <tissue evidence="1">Muscle</tissue>
    </source>
</reference>
<dbReference type="Proteomes" id="UP000324222">
    <property type="component" value="Unassembled WGS sequence"/>
</dbReference>
<accession>A0A5B7GS06</accession>
<evidence type="ECO:0000313" key="1">
    <source>
        <dbReference type="EMBL" id="MPC60406.1"/>
    </source>
</evidence>
<protein>
    <submittedName>
        <fullName evidence="1">Uncharacterized protein</fullName>
    </submittedName>
</protein>
<name>A0A5B7GS06_PORTR</name>
<dbReference type="AlphaFoldDB" id="A0A5B7GS06"/>
<dbReference type="EMBL" id="VSRR010017492">
    <property type="protein sequence ID" value="MPC60406.1"/>
    <property type="molecule type" value="Genomic_DNA"/>
</dbReference>
<organism evidence="1 2">
    <name type="scientific">Portunus trituberculatus</name>
    <name type="common">Swimming crab</name>
    <name type="synonym">Neptunus trituberculatus</name>
    <dbReference type="NCBI Taxonomy" id="210409"/>
    <lineage>
        <taxon>Eukaryota</taxon>
        <taxon>Metazoa</taxon>
        <taxon>Ecdysozoa</taxon>
        <taxon>Arthropoda</taxon>
        <taxon>Crustacea</taxon>
        <taxon>Multicrustacea</taxon>
        <taxon>Malacostraca</taxon>
        <taxon>Eumalacostraca</taxon>
        <taxon>Eucarida</taxon>
        <taxon>Decapoda</taxon>
        <taxon>Pleocyemata</taxon>
        <taxon>Brachyura</taxon>
        <taxon>Eubrachyura</taxon>
        <taxon>Portunoidea</taxon>
        <taxon>Portunidae</taxon>
        <taxon>Portuninae</taxon>
        <taxon>Portunus</taxon>
    </lineage>
</organism>
<evidence type="ECO:0000313" key="2">
    <source>
        <dbReference type="Proteomes" id="UP000324222"/>
    </source>
</evidence>
<proteinExistence type="predicted"/>
<keyword evidence="2" id="KW-1185">Reference proteome</keyword>